<dbReference type="AlphaFoldDB" id="A0A967F1X3"/>
<feature type="region of interest" description="Disordered" evidence="1">
    <location>
        <begin position="1"/>
        <end position="25"/>
    </location>
</feature>
<evidence type="ECO:0000313" key="2">
    <source>
        <dbReference type="EMBL" id="NIA71524.1"/>
    </source>
</evidence>
<evidence type="ECO:0000256" key="1">
    <source>
        <dbReference type="SAM" id="MobiDB-lite"/>
    </source>
</evidence>
<name>A0A967F1X3_9PROT</name>
<sequence>MSAGADEERAARRARRRARARQQLDTSVPSPCITVCQIDPKDDTCIGCSRNIDEIRDWPILSADEKRAVLALLPERRISKI</sequence>
<reference evidence="2" key="1">
    <citation type="submission" date="2020-03" db="EMBL/GenBank/DDBJ databases">
        <title>Genome of Pelagibius litoralis DSM 21314T.</title>
        <authorList>
            <person name="Wang G."/>
        </authorList>
    </citation>
    <scope>NUCLEOTIDE SEQUENCE</scope>
    <source>
        <strain evidence="2">DSM 21314</strain>
    </source>
</reference>
<dbReference type="EMBL" id="JAAQPH010000023">
    <property type="protein sequence ID" value="NIA71524.1"/>
    <property type="molecule type" value="Genomic_DNA"/>
</dbReference>
<accession>A0A967F1X3</accession>
<keyword evidence="3" id="KW-1185">Reference proteome</keyword>
<organism evidence="2 3">
    <name type="scientific">Pelagibius litoralis</name>
    <dbReference type="NCBI Taxonomy" id="374515"/>
    <lineage>
        <taxon>Bacteria</taxon>
        <taxon>Pseudomonadati</taxon>
        <taxon>Pseudomonadota</taxon>
        <taxon>Alphaproteobacteria</taxon>
        <taxon>Rhodospirillales</taxon>
        <taxon>Rhodovibrionaceae</taxon>
        <taxon>Pelagibius</taxon>
    </lineage>
</organism>
<comment type="caution">
    <text evidence="2">The sequence shown here is derived from an EMBL/GenBank/DDBJ whole genome shotgun (WGS) entry which is preliminary data.</text>
</comment>
<dbReference type="PANTHER" id="PTHR35175:SF2">
    <property type="entry name" value="DUF1289 DOMAIN-CONTAINING PROTEIN"/>
    <property type="match status" value="1"/>
</dbReference>
<proteinExistence type="predicted"/>
<gene>
    <name evidence="2" type="ORF">HBA54_23310</name>
</gene>
<feature type="compositionally biased region" description="Basic and acidic residues" evidence="1">
    <location>
        <begin position="1"/>
        <end position="11"/>
    </location>
</feature>
<dbReference type="PANTHER" id="PTHR35175">
    <property type="entry name" value="DUF1289 DOMAIN-CONTAINING PROTEIN"/>
    <property type="match status" value="1"/>
</dbReference>
<dbReference type="InterPro" id="IPR010710">
    <property type="entry name" value="DUF1289"/>
</dbReference>
<evidence type="ECO:0000313" key="3">
    <source>
        <dbReference type="Proteomes" id="UP000761264"/>
    </source>
</evidence>
<protein>
    <submittedName>
        <fullName evidence="2">DUF1289 domain-containing protein</fullName>
    </submittedName>
</protein>
<dbReference type="Proteomes" id="UP000761264">
    <property type="component" value="Unassembled WGS sequence"/>
</dbReference>
<dbReference type="Pfam" id="PF06945">
    <property type="entry name" value="DUF1289"/>
    <property type="match status" value="1"/>
</dbReference>